<reference evidence="1 2" key="1">
    <citation type="submission" date="2015-12" db="EMBL/GenBank/DDBJ databases">
        <title>Haloprofundus marisrubri gen. nov., sp. nov., an extremely halophilic archaeon isolated from the Discovery deep brine-seawater interface in the Red Sea.</title>
        <authorList>
            <person name="Zhang G."/>
            <person name="Stingl U."/>
            <person name="Rashid M."/>
        </authorList>
    </citation>
    <scope>NUCLEOTIDE SEQUENCE [LARGE SCALE GENOMIC DNA]</scope>
    <source>
        <strain evidence="1 2">SB9</strain>
    </source>
</reference>
<keyword evidence="2" id="KW-1185">Reference proteome</keyword>
<name>A0A0W1RC65_9EURY</name>
<gene>
    <name evidence="1" type="ORF">AUR64_07485</name>
</gene>
<evidence type="ECO:0000313" key="2">
    <source>
        <dbReference type="Proteomes" id="UP000054387"/>
    </source>
</evidence>
<evidence type="ECO:0000313" key="1">
    <source>
        <dbReference type="EMBL" id="KTG11000.1"/>
    </source>
</evidence>
<organism evidence="1 2">
    <name type="scientific">Haloprofundus marisrubri</name>
    <dbReference type="NCBI Taxonomy" id="1514971"/>
    <lineage>
        <taxon>Archaea</taxon>
        <taxon>Methanobacteriati</taxon>
        <taxon>Methanobacteriota</taxon>
        <taxon>Stenosarchaea group</taxon>
        <taxon>Halobacteria</taxon>
        <taxon>Halobacteriales</taxon>
        <taxon>Haloferacaceae</taxon>
        <taxon>Haloprofundus</taxon>
    </lineage>
</organism>
<comment type="caution">
    <text evidence="1">The sequence shown here is derived from an EMBL/GenBank/DDBJ whole genome shotgun (WGS) entry which is preliminary data.</text>
</comment>
<sequence>MQQFRGVVLEVVAFDRREEVVDRRLLVVNENEDAPCRFAVGLQRELTHSAVHRRQLLEERLRVRVAVDAVHDATVAAVKRPQVVSVRHGVFDVNVGFVPRAYRATTRTAHPVVHRLPAVGQVDDEPTASDRLTVPTFLKSALIPDGALVDRPKHVRDDVVPADVFGTVE</sequence>
<protein>
    <submittedName>
        <fullName evidence="1">Uncharacterized protein</fullName>
    </submittedName>
</protein>
<dbReference type="Proteomes" id="UP000054387">
    <property type="component" value="Unassembled WGS sequence"/>
</dbReference>
<dbReference type="STRING" id="1514971.AUR64_07485"/>
<accession>A0A0W1RC65</accession>
<dbReference type="EMBL" id="LOPU01000016">
    <property type="protein sequence ID" value="KTG11000.1"/>
    <property type="molecule type" value="Genomic_DNA"/>
</dbReference>
<proteinExistence type="predicted"/>
<dbReference type="AlphaFoldDB" id="A0A0W1RC65"/>